<proteinExistence type="inferred from homology"/>
<dbReference type="Pfam" id="PF00248">
    <property type="entry name" value="Aldo_ket_red"/>
    <property type="match status" value="1"/>
</dbReference>
<dbReference type="InterPro" id="IPR036812">
    <property type="entry name" value="NAD(P)_OxRdtase_dom_sf"/>
</dbReference>
<accession>A0A2A2LTL6</accession>
<comment type="similarity">
    <text evidence="1">Belongs to the aldo/keto reductase family.</text>
</comment>
<organism evidence="8 9">
    <name type="scientific">Diploscapter pachys</name>
    <dbReference type="NCBI Taxonomy" id="2018661"/>
    <lineage>
        <taxon>Eukaryota</taxon>
        <taxon>Metazoa</taxon>
        <taxon>Ecdysozoa</taxon>
        <taxon>Nematoda</taxon>
        <taxon>Chromadorea</taxon>
        <taxon>Rhabditida</taxon>
        <taxon>Rhabditina</taxon>
        <taxon>Rhabditomorpha</taxon>
        <taxon>Rhabditoidea</taxon>
        <taxon>Rhabditidae</taxon>
        <taxon>Diploscapter</taxon>
    </lineage>
</organism>
<feature type="active site" description="Proton donor" evidence="4">
    <location>
        <position position="54"/>
    </location>
</feature>
<keyword evidence="3" id="KW-0560">Oxidoreductase</keyword>
<dbReference type="PANTHER" id="PTHR11732">
    <property type="entry name" value="ALDO/KETO REDUCTASE"/>
    <property type="match status" value="1"/>
</dbReference>
<dbReference type="Gene3D" id="3.20.20.100">
    <property type="entry name" value="NADP-dependent oxidoreductase domain"/>
    <property type="match status" value="1"/>
</dbReference>
<name>A0A2A2LTL6_9BILA</name>
<dbReference type="PROSITE" id="PS00063">
    <property type="entry name" value="ALDOKETO_REDUCTASE_3"/>
    <property type="match status" value="1"/>
</dbReference>
<dbReference type="Proteomes" id="UP000218231">
    <property type="component" value="Unassembled WGS sequence"/>
</dbReference>
<dbReference type="GO" id="GO:0016491">
    <property type="term" value="F:oxidoreductase activity"/>
    <property type="evidence" value="ECO:0007669"/>
    <property type="project" value="UniProtKB-KW"/>
</dbReference>
<dbReference type="InterPro" id="IPR023210">
    <property type="entry name" value="NADP_OxRdtase_dom"/>
</dbReference>
<dbReference type="OrthoDB" id="416253at2759"/>
<keyword evidence="9" id="KW-1185">Reference proteome</keyword>
<evidence type="ECO:0000256" key="2">
    <source>
        <dbReference type="ARBA" id="ARBA00022857"/>
    </source>
</evidence>
<dbReference type="PRINTS" id="PR00069">
    <property type="entry name" value="ALDKETRDTASE"/>
</dbReference>
<evidence type="ECO:0000259" key="7">
    <source>
        <dbReference type="Pfam" id="PF00248"/>
    </source>
</evidence>
<dbReference type="InterPro" id="IPR018170">
    <property type="entry name" value="Aldo/ket_reductase_CS"/>
</dbReference>
<dbReference type="FunFam" id="3.20.20.100:FF:000006">
    <property type="entry name" value="Aldo-keto reductase family 1 member A1"/>
    <property type="match status" value="1"/>
</dbReference>
<reference evidence="8 9" key="1">
    <citation type="journal article" date="2017" name="Curr. Biol.">
        <title>Genome architecture and evolution of a unichromosomal asexual nematode.</title>
        <authorList>
            <person name="Fradin H."/>
            <person name="Zegar C."/>
            <person name="Gutwein M."/>
            <person name="Lucas J."/>
            <person name="Kovtun M."/>
            <person name="Corcoran D."/>
            <person name="Baugh L.R."/>
            <person name="Kiontke K."/>
            <person name="Gunsalus K."/>
            <person name="Fitch D.H."/>
            <person name="Piano F."/>
        </authorList>
    </citation>
    <scope>NUCLEOTIDE SEQUENCE [LARGE SCALE GENOMIC DNA]</scope>
    <source>
        <strain evidence="8">PF1309</strain>
    </source>
</reference>
<evidence type="ECO:0000256" key="3">
    <source>
        <dbReference type="ARBA" id="ARBA00023002"/>
    </source>
</evidence>
<sequence length="323" mass="36933">MFRRMVSATIKLSSDYEMPVVGLGTWQSKPGEVSKAVEAALLNGYKHIDCAHAYENQKEIGQTLHKLFSEGKVKREDIFITSKVWNTFHSYEKAKSNIDTILSDLQLQYIDLLLIHWPTGFEEGSELFPKKTDGSNKMRYSDVDYLDTWKALEEAVEAKKVRSIGVSNFNHKQIERVLEKAKIKPAVNQVELHPYFQQKKLRDFCQQHNIAVTAYSSLGNPGSAFFRKEGDPNVITEPVIKKIADAHGKSTAQVALRWAIQLGIIVIPKSVSEERIRQNANLFDFNLTDAEIKEIEGLDQGWRIVSLKERDGDHPHYPFHEEY</sequence>
<gene>
    <name evidence="8" type="ORF">WR25_19649</name>
</gene>
<dbReference type="EMBL" id="LIAE01006435">
    <property type="protein sequence ID" value="PAV89606.1"/>
    <property type="molecule type" value="Genomic_DNA"/>
</dbReference>
<evidence type="ECO:0000313" key="8">
    <source>
        <dbReference type="EMBL" id="PAV89606.1"/>
    </source>
</evidence>
<dbReference type="SUPFAM" id="SSF51430">
    <property type="entry name" value="NAD(P)-linked oxidoreductase"/>
    <property type="match status" value="1"/>
</dbReference>
<dbReference type="InterPro" id="IPR020471">
    <property type="entry name" value="AKR"/>
</dbReference>
<evidence type="ECO:0000313" key="9">
    <source>
        <dbReference type="Proteomes" id="UP000218231"/>
    </source>
</evidence>
<dbReference type="PIRSF" id="PIRSF000097">
    <property type="entry name" value="AKR"/>
    <property type="match status" value="1"/>
</dbReference>
<evidence type="ECO:0000256" key="1">
    <source>
        <dbReference type="ARBA" id="ARBA00007905"/>
    </source>
</evidence>
<feature type="domain" description="NADP-dependent oxidoreductase" evidence="7">
    <location>
        <begin position="21"/>
        <end position="299"/>
    </location>
</feature>
<feature type="site" description="Lowers pKa of active site Tyr" evidence="6">
    <location>
        <position position="83"/>
    </location>
</feature>
<dbReference type="STRING" id="2018661.A0A2A2LTL6"/>
<comment type="caution">
    <text evidence="8">The sequence shown here is derived from an EMBL/GenBank/DDBJ whole genome shotgun (WGS) entry which is preliminary data.</text>
</comment>
<evidence type="ECO:0000256" key="6">
    <source>
        <dbReference type="PIRSR" id="PIRSR000097-3"/>
    </source>
</evidence>
<dbReference type="PROSITE" id="PS00062">
    <property type="entry name" value="ALDOKETO_REDUCTASE_2"/>
    <property type="match status" value="1"/>
</dbReference>
<dbReference type="AlphaFoldDB" id="A0A2A2LTL6"/>
<feature type="binding site" evidence="5">
    <location>
        <position position="116"/>
    </location>
    <ligand>
        <name>substrate</name>
    </ligand>
</feature>
<evidence type="ECO:0000256" key="4">
    <source>
        <dbReference type="PIRSR" id="PIRSR000097-1"/>
    </source>
</evidence>
<protein>
    <recommendedName>
        <fullName evidence="7">NADP-dependent oxidoreductase domain-containing protein</fullName>
    </recommendedName>
</protein>
<evidence type="ECO:0000256" key="5">
    <source>
        <dbReference type="PIRSR" id="PIRSR000097-2"/>
    </source>
</evidence>
<keyword evidence="2" id="KW-0521">NADP</keyword>